<organism evidence="3 4">
    <name type="scientific">Comamonas suwonensis</name>
    <dbReference type="NCBI Taxonomy" id="2606214"/>
    <lineage>
        <taxon>Bacteria</taxon>
        <taxon>Pseudomonadati</taxon>
        <taxon>Pseudomonadota</taxon>
        <taxon>Betaproteobacteria</taxon>
        <taxon>Burkholderiales</taxon>
        <taxon>Comamonadaceae</taxon>
        <taxon>Comamonas</taxon>
    </lineage>
</organism>
<feature type="region of interest" description="Disordered" evidence="1">
    <location>
        <begin position="1"/>
        <end position="38"/>
    </location>
</feature>
<protein>
    <submittedName>
        <fullName evidence="3">Uncharacterized protein</fullName>
    </submittedName>
</protein>
<keyword evidence="2" id="KW-1133">Transmembrane helix</keyword>
<feature type="compositionally biased region" description="Polar residues" evidence="1">
    <location>
        <begin position="15"/>
        <end position="25"/>
    </location>
</feature>
<dbReference type="AlphaFoldDB" id="A0A843BBI0"/>
<keyword evidence="4" id="KW-1185">Reference proteome</keyword>
<keyword evidence="2" id="KW-0472">Membrane</keyword>
<dbReference type="Proteomes" id="UP000530032">
    <property type="component" value="Unassembled WGS sequence"/>
</dbReference>
<feature type="region of interest" description="Disordered" evidence="1">
    <location>
        <begin position="89"/>
        <end position="109"/>
    </location>
</feature>
<feature type="transmembrane region" description="Helical" evidence="2">
    <location>
        <begin position="57"/>
        <end position="76"/>
    </location>
</feature>
<gene>
    <name evidence="3" type="ORF">HF327_017590</name>
</gene>
<evidence type="ECO:0000313" key="4">
    <source>
        <dbReference type="Proteomes" id="UP000530032"/>
    </source>
</evidence>
<reference evidence="3" key="1">
    <citation type="submission" date="2020-12" db="EMBL/GenBank/DDBJ databases">
        <title>Comamonas sp. nov., isolated from stream water.</title>
        <authorList>
            <person name="Park K.-H."/>
        </authorList>
    </citation>
    <scope>NUCLEOTIDE SEQUENCE</scope>
    <source>
        <strain evidence="3">EJ-4</strain>
    </source>
</reference>
<accession>A0A843BBI0</accession>
<sequence length="109" mass="11640">MFGSSSRTEQRKDPSWTQAPSSHGQSEPVWREGGAAQAYEPTQQQAAAVRKSSSGKLWISVILAIVGLLAVAYLLLSMVNVVEEQMARNQPDAAQIPSGMTLVSSPAGR</sequence>
<proteinExistence type="predicted"/>
<keyword evidence="2" id="KW-0812">Transmembrane</keyword>
<dbReference type="EMBL" id="JABBCQ020000017">
    <property type="protein sequence ID" value="MBI1626304.1"/>
    <property type="molecule type" value="Genomic_DNA"/>
</dbReference>
<evidence type="ECO:0000256" key="1">
    <source>
        <dbReference type="SAM" id="MobiDB-lite"/>
    </source>
</evidence>
<evidence type="ECO:0000313" key="3">
    <source>
        <dbReference type="EMBL" id="MBI1626304.1"/>
    </source>
</evidence>
<comment type="caution">
    <text evidence="3">The sequence shown here is derived from an EMBL/GenBank/DDBJ whole genome shotgun (WGS) entry which is preliminary data.</text>
</comment>
<dbReference type="RefSeq" id="WP_198461632.1">
    <property type="nucleotide sequence ID" value="NZ_JABBCQ020000017.1"/>
</dbReference>
<name>A0A843BBI0_9BURK</name>
<evidence type="ECO:0000256" key="2">
    <source>
        <dbReference type="SAM" id="Phobius"/>
    </source>
</evidence>